<dbReference type="GO" id="GO:0032259">
    <property type="term" value="P:methylation"/>
    <property type="evidence" value="ECO:0007669"/>
    <property type="project" value="UniProtKB-KW"/>
</dbReference>
<dbReference type="Gene3D" id="3.40.50.150">
    <property type="entry name" value="Vaccinia Virus protein VP39"/>
    <property type="match status" value="1"/>
</dbReference>
<accession>A0A4R6VSW3</accession>
<gene>
    <name evidence="2" type="ORF">EV188_101842</name>
</gene>
<dbReference type="SUPFAM" id="SSF53335">
    <property type="entry name" value="S-adenosyl-L-methionine-dependent methyltransferases"/>
    <property type="match status" value="1"/>
</dbReference>
<feature type="domain" description="Methyltransferase type 11" evidence="1">
    <location>
        <begin position="51"/>
        <end position="145"/>
    </location>
</feature>
<dbReference type="Pfam" id="PF08241">
    <property type="entry name" value="Methyltransf_11"/>
    <property type="match status" value="1"/>
</dbReference>
<comment type="caution">
    <text evidence="2">The sequence shown here is derived from an EMBL/GenBank/DDBJ whole genome shotgun (WGS) entry which is preliminary data.</text>
</comment>
<evidence type="ECO:0000259" key="1">
    <source>
        <dbReference type="Pfam" id="PF08241"/>
    </source>
</evidence>
<sequence length="240" mass="26304">MTRFRERDIIESPNIWRWPEVYERENEAQDATGALWDTVAELAPHGDADVVDVGCGDGYHLPRFAQRARTVVGVEPHAPLVDRARERVAGLPGARAEQGSAAALPLPDDCADVVHARTAYFFGPGCEPGLAEASRVLRPGGVLVIVDLDATRHSYGSWMRASAPRYDPGAAERFFAGHGFAVRRVDTLWRFADRTTLADVLRIEFTPAVAQKAIDGTPGLTLSVGYRVHTRREPVGLLRP</sequence>
<keyword evidence="2" id="KW-0808">Transferase</keyword>
<dbReference type="PANTHER" id="PTHR42912:SF93">
    <property type="entry name" value="N6-ADENOSINE-METHYLTRANSFERASE TMT1A"/>
    <property type="match status" value="1"/>
</dbReference>
<keyword evidence="2" id="KW-0489">Methyltransferase</keyword>
<dbReference type="InterPro" id="IPR013216">
    <property type="entry name" value="Methyltransf_11"/>
</dbReference>
<dbReference type="PANTHER" id="PTHR42912">
    <property type="entry name" value="METHYLTRANSFERASE"/>
    <property type="match status" value="1"/>
</dbReference>
<protein>
    <submittedName>
        <fullName evidence="2">Methyltransferase family protein</fullName>
    </submittedName>
</protein>
<dbReference type="CDD" id="cd02440">
    <property type="entry name" value="AdoMet_MTases"/>
    <property type="match status" value="1"/>
</dbReference>
<name>A0A4R6VSW3_9PSEU</name>
<proteinExistence type="predicted"/>
<dbReference type="RefSeq" id="WP_208113968.1">
    <property type="nucleotide sequence ID" value="NZ_BAABHR010000063.1"/>
</dbReference>
<reference evidence="2 3" key="1">
    <citation type="submission" date="2019-03" db="EMBL/GenBank/DDBJ databases">
        <title>Genomic Encyclopedia of Type Strains, Phase IV (KMG-IV): sequencing the most valuable type-strain genomes for metagenomic binning, comparative biology and taxonomic classification.</title>
        <authorList>
            <person name="Goeker M."/>
        </authorList>
    </citation>
    <scope>NUCLEOTIDE SEQUENCE [LARGE SCALE GENOMIC DNA]</scope>
    <source>
        <strain evidence="2 3">DSM 45775</strain>
    </source>
</reference>
<dbReference type="Proteomes" id="UP000295705">
    <property type="component" value="Unassembled WGS sequence"/>
</dbReference>
<dbReference type="AlphaFoldDB" id="A0A4R6VSW3"/>
<organism evidence="2 3">
    <name type="scientific">Actinomycetospora succinea</name>
    <dbReference type="NCBI Taxonomy" id="663603"/>
    <lineage>
        <taxon>Bacteria</taxon>
        <taxon>Bacillati</taxon>
        <taxon>Actinomycetota</taxon>
        <taxon>Actinomycetes</taxon>
        <taxon>Pseudonocardiales</taxon>
        <taxon>Pseudonocardiaceae</taxon>
        <taxon>Actinomycetospora</taxon>
    </lineage>
</organism>
<dbReference type="InterPro" id="IPR029063">
    <property type="entry name" value="SAM-dependent_MTases_sf"/>
</dbReference>
<dbReference type="GO" id="GO:0008757">
    <property type="term" value="F:S-adenosylmethionine-dependent methyltransferase activity"/>
    <property type="evidence" value="ECO:0007669"/>
    <property type="project" value="InterPro"/>
</dbReference>
<dbReference type="EMBL" id="SNYO01000001">
    <property type="protein sequence ID" value="TDQ65590.1"/>
    <property type="molecule type" value="Genomic_DNA"/>
</dbReference>
<evidence type="ECO:0000313" key="2">
    <source>
        <dbReference type="EMBL" id="TDQ65590.1"/>
    </source>
</evidence>
<evidence type="ECO:0000313" key="3">
    <source>
        <dbReference type="Proteomes" id="UP000295705"/>
    </source>
</evidence>
<dbReference type="InterPro" id="IPR050508">
    <property type="entry name" value="Methyltransf_Superfamily"/>
</dbReference>
<keyword evidence="3" id="KW-1185">Reference proteome</keyword>